<reference evidence="4" key="1">
    <citation type="submission" date="2021-01" db="EMBL/GenBank/DDBJ databases">
        <title>Whole genome shotgun sequence of Virgisporangium aurantiacum NBRC 16421.</title>
        <authorList>
            <person name="Komaki H."/>
            <person name="Tamura T."/>
        </authorList>
    </citation>
    <scope>NUCLEOTIDE SEQUENCE</scope>
    <source>
        <strain evidence="4">NBRC 16421</strain>
    </source>
</reference>
<evidence type="ECO:0000313" key="4">
    <source>
        <dbReference type="EMBL" id="GIJ56854.1"/>
    </source>
</evidence>
<protein>
    <recommendedName>
        <fullName evidence="3">SMP-30/Gluconolactonase/LRE-like region domain-containing protein</fullName>
    </recommendedName>
</protein>
<gene>
    <name evidence="4" type="ORF">Vau01_043700</name>
</gene>
<dbReference type="EMBL" id="BOPG01000027">
    <property type="protein sequence ID" value="GIJ56854.1"/>
    <property type="molecule type" value="Genomic_DNA"/>
</dbReference>
<organism evidence="4 5">
    <name type="scientific">Virgisporangium aurantiacum</name>
    <dbReference type="NCBI Taxonomy" id="175570"/>
    <lineage>
        <taxon>Bacteria</taxon>
        <taxon>Bacillati</taxon>
        <taxon>Actinomycetota</taxon>
        <taxon>Actinomycetes</taxon>
        <taxon>Micromonosporales</taxon>
        <taxon>Micromonosporaceae</taxon>
        <taxon>Virgisporangium</taxon>
    </lineage>
</organism>
<dbReference type="PANTHER" id="PTHR47572:SF4">
    <property type="entry name" value="LACTONASE DRP35"/>
    <property type="match status" value="1"/>
</dbReference>
<keyword evidence="2" id="KW-0378">Hydrolase</keyword>
<evidence type="ECO:0000256" key="2">
    <source>
        <dbReference type="ARBA" id="ARBA00022801"/>
    </source>
</evidence>
<dbReference type="GO" id="GO:0016787">
    <property type="term" value="F:hydrolase activity"/>
    <property type="evidence" value="ECO:0007669"/>
    <property type="project" value="UniProtKB-KW"/>
</dbReference>
<dbReference type="SUPFAM" id="SSF63829">
    <property type="entry name" value="Calcium-dependent phosphotriesterase"/>
    <property type="match status" value="1"/>
</dbReference>
<comment type="caution">
    <text evidence="4">The sequence shown here is derived from an EMBL/GenBank/DDBJ whole genome shotgun (WGS) entry which is preliminary data.</text>
</comment>
<feature type="domain" description="SMP-30/Gluconolactonase/LRE-like region" evidence="3">
    <location>
        <begin position="18"/>
        <end position="252"/>
    </location>
</feature>
<proteinExistence type="inferred from homology"/>
<sequence length="268" mass="28299">MRTFYDGFLTEPRLDHPEGVAVHPDGSVWCGGEAGQIYRVEPDGSAARVVASTGGFILGVTVTPDGRSVYACDIAHRAVFRYDVETGALERFASGADGVNLRNPNAIAIDDAGRLYVSDSYPPDVPGPSVFRFTPDGSGTIWYAESSAFANGIALAPDGSALYVAESFLPGVRRIAIDPETSAPGARDLVVELPGTVPDGVAFGPDGLLYVACYEPSQILRVRADGSVETVAHDPTAHLLCHPTNVAFRGTTMLVANLGRWHLTAVPV</sequence>
<dbReference type="RefSeq" id="WP_203995791.1">
    <property type="nucleotide sequence ID" value="NZ_BOPG01000027.1"/>
</dbReference>
<dbReference type="PANTHER" id="PTHR47572">
    <property type="entry name" value="LIPOPROTEIN-RELATED"/>
    <property type="match status" value="1"/>
</dbReference>
<keyword evidence="5" id="KW-1185">Reference proteome</keyword>
<dbReference type="Gene3D" id="2.120.10.30">
    <property type="entry name" value="TolB, C-terminal domain"/>
    <property type="match status" value="1"/>
</dbReference>
<dbReference type="AlphaFoldDB" id="A0A8J3Z3D1"/>
<evidence type="ECO:0000256" key="1">
    <source>
        <dbReference type="ARBA" id="ARBA00008853"/>
    </source>
</evidence>
<dbReference type="Pfam" id="PF08450">
    <property type="entry name" value="SGL"/>
    <property type="match status" value="1"/>
</dbReference>
<accession>A0A8J3Z3D1</accession>
<dbReference type="Proteomes" id="UP000612585">
    <property type="component" value="Unassembled WGS sequence"/>
</dbReference>
<dbReference type="InterPro" id="IPR011042">
    <property type="entry name" value="6-blade_b-propeller_TolB-like"/>
</dbReference>
<evidence type="ECO:0000313" key="5">
    <source>
        <dbReference type="Proteomes" id="UP000612585"/>
    </source>
</evidence>
<comment type="similarity">
    <text evidence="1">Belongs to the SMP-30/CGR1 family.</text>
</comment>
<evidence type="ECO:0000259" key="3">
    <source>
        <dbReference type="Pfam" id="PF08450"/>
    </source>
</evidence>
<dbReference type="InterPro" id="IPR013658">
    <property type="entry name" value="SGL"/>
</dbReference>
<dbReference type="InterPro" id="IPR051262">
    <property type="entry name" value="SMP-30/CGR1_Lactonase"/>
</dbReference>
<name>A0A8J3Z3D1_9ACTN</name>